<gene>
    <name evidence="9" type="ORF">C7212DRAFT_362982</name>
</gene>
<evidence type="ECO:0000256" key="2">
    <source>
        <dbReference type="ARBA" id="ARBA00022490"/>
    </source>
</evidence>
<evidence type="ECO:0000256" key="4">
    <source>
        <dbReference type="ARBA" id="ARBA00022694"/>
    </source>
</evidence>
<comment type="subcellular location">
    <subcellularLocation>
        <location evidence="1">Cytoplasm</location>
    </subcellularLocation>
</comment>
<dbReference type="PROSITE" id="PS50294">
    <property type="entry name" value="WD_REPEATS_REGION"/>
    <property type="match status" value="1"/>
</dbReference>
<keyword evidence="3 7" id="KW-0853">WD repeat</keyword>
<dbReference type="STRING" id="42249.A0A317SVU6"/>
<dbReference type="PROSITE" id="PS50082">
    <property type="entry name" value="WD_REPEATS_2"/>
    <property type="match status" value="2"/>
</dbReference>
<dbReference type="SMART" id="SM00320">
    <property type="entry name" value="WD40"/>
    <property type="match status" value="7"/>
</dbReference>
<dbReference type="InterPro" id="IPR001680">
    <property type="entry name" value="WD40_rpt"/>
</dbReference>
<protein>
    <submittedName>
        <fullName evidence="9">WD40 repeat-like protein</fullName>
    </submittedName>
</protein>
<dbReference type="InterPro" id="IPR051973">
    <property type="entry name" value="tRNA_Anticodon_Mtase-Reg"/>
</dbReference>
<dbReference type="GO" id="GO:0005737">
    <property type="term" value="C:cytoplasm"/>
    <property type="evidence" value="ECO:0007669"/>
    <property type="project" value="UniProtKB-SubCell"/>
</dbReference>
<comment type="similarity">
    <text evidence="6">Belongs to the WD repeat WDR6 family.</text>
</comment>
<feature type="repeat" description="WD" evidence="7">
    <location>
        <begin position="778"/>
        <end position="819"/>
    </location>
</feature>
<reference evidence="9 10" key="1">
    <citation type="submission" date="2018-03" db="EMBL/GenBank/DDBJ databases">
        <title>Genomes of Pezizomycetes fungi and the evolution of truffles.</title>
        <authorList>
            <person name="Murat C."/>
            <person name="Payen T."/>
            <person name="Noel B."/>
            <person name="Kuo A."/>
            <person name="Martin F.M."/>
        </authorList>
    </citation>
    <scope>NUCLEOTIDE SEQUENCE [LARGE SCALE GENOMIC DNA]</scope>
    <source>
        <strain evidence="9">091103-1</strain>
    </source>
</reference>
<dbReference type="PROSITE" id="PS00678">
    <property type="entry name" value="WD_REPEATS_1"/>
    <property type="match status" value="1"/>
</dbReference>
<evidence type="ECO:0000256" key="7">
    <source>
        <dbReference type="PROSITE-ProRule" id="PRU00221"/>
    </source>
</evidence>
<evidence type="ECO:0000313" key="10">
    <source>
        <dbReference type="Proteomes" id="UP000246991"/>
    </source>
</evidence>
<organism evidence="9 10">
    <name type="scientific">Tuber magnatum</name>
    <name type="common">white Piedmont truffle</name>
    <dbReference type="NCBI Taxonomy" id="42249"/>
    <lineage>
        <taxon>Eukaryota</taxon>
        <taxon>Fungi</taxon>
        <taxon>Dikarya</taxon>
        <taxon>Ascomycota</taxon>
        <taxon>Pezizomycotina</taxon>
        <taxon>Pezizomycetes</taxon>
        <taxon>Pezizales</taxon>
        <taxon>Tuberaceae</taxon>
        <taxon>Tuber</taxon>
    </lineage>
</organism>
<evidence type="ECO:0000313" key="9">
    <source>
        <dbReference type="EMBL" id="PWW78532.1"/>
    </source>
</evidence>
<comment type="caution">
    <text evidence="9">The sequence shown here is derived from an EMBL/GenBank/DDBJ whole genome shotgun (WGS) entry which is preliminary data.</text>
</comment>
<dbReference type="OrthoDB" id="66881at2759"/>
<dbReference type="GO" id="GO:0030488">
    <property type="term" value="P:tRNA methylation"/>
    <property type="evidence" value="ECO:0007669"/>
    <property type="project" value="TreeGrafter"/>
</dbReference>
<evidence type="ECO:0000256" key="3">
    <source>
        <dbReference type="ARBA" id="ARBA00022574"/>
    </source>
</evidence>
<dbReference type="Proteomes" id="UP000246991">
    <property type="component" value="Unassembled WGS sequence"/>
</dbReference>
<dbReference type="InterPro" id="IPR036322">
    <property type="entry name" value="WD40_repeat_dom_sf"/>
</dbReference>
<evidence type="ECO:0000256" key="1">
    <source>
        <dbReference type="ARBA" id="ARBA00004496"/>
    </source>
</evidence>
<dbReference type="InterPro" id="IPR015943">
    <property type="entry name" value="WD40/YVTN_repeat-like_dom_sf"/>
</dbReference>
<keyword evidence="5" id="KW-0677">Repeat</keyword>
<feature type="region of interest" description="Disordered" evidence="8">
    <location>
        <begin position="1"/>
        <end position="37"/>
    </location>
</feature>
<dbReference type="InterPro" id="IPR019775">
    <property type="entry name" value="WD40_repeat_CS"/>
</dbReference>
<keyword evidence="2" id="KW-0963">Cytoplasm</keyword>
<keyword evidence="10" id="KW-1185">Reference proteome</keyword>
<dbReference type="EMBL" id="PYWC01000015">
    <property type="protein sequence ID" value="PWW78532.1"/>
    <property type="molecule type" value="Genomic_DNA"/>
</dbReference>
<keyword evidence="4" id="KW-0819">tRNA processing</keyword>
<accession>A0A317SVU6</accession>
<proteinExistence type="inferred from homology"/>
<dbReference type="PANTHER" id="PTHR14344:SF3">
    <property type="entry name" value="WD REPEAT-CONTAINING PROTEIN 6"/>
    <property type="match status" value="1"/>
</dbReference>
<evidence type="ECO:0000256" key="5">
    <source>
        <dbReference type="ARBA" id="ARBA00022737"/>
    </source>
</evidence>
<dbReference type="Pfam" id="PF00400">
    <property type="entry name" value="WD40"/>
    <property type="match status" value="2"/>
</dbReference>
<name>A0A317SVU6_9PEZI</name>
<dbReference type="SUPFAM" id="SSF50978">
    <property type="entry name" value="WD40 repeat-like"/>
    <property type="match status" value="2"/>
</dbReference>
<dbReference type="Gene3D" id="2.130.10.10">
    <property type="entry name" value="YVTN repeat-like/Quinoprotein amine dehydrogenase"/>
    <property type="match status" value="3"/>
</dbReference>
<feature type="repeat" description="WD" evidence="7">
    <location>
        <begin position="288"/>
        <end position="333"/>
    </location>
</feature>
<dbReference type="PANTHER" id="PTHR14344">
    <property type="entry name" value="WD REPEAT PROTEIN"/>
    <property type="match status" value="1"/>
</dbReference>
<dbReference type="AlphaFoldDB" id="A0A317SVU6"/>
<evidence type="ECO:0000256" key="6">
    <source>
        <dbReference type="ARBA" id="ARBA00038255"/>
    </source>
</evidence>
<evidence type="ECO:0000256" key="8">
    <source>
        <dbReference type="SAM" id="MobiDB-lite"/>
    </source>
</evidence>
<sequence>MTGQMNAVLPPHALAKQRAGVGRMTSGKLEDPVQTRVSSEKNSSIAVEKEILRVPRYTELSCTVGLYPCRAPSDELSPSFSPKVRCLHISNLSPVTALAFQTAQDIPSSKLLVGEGPFVKVLDVATSKSILKRRIFSRERIHGITPSSSDQRNVLFWGGRSVCIATVTSLSREECVPREIRVPDWVFYAVFVPSTTSASDEVVVITAHNVLLKYDNSSASWHELASGERCMLYSAHLLYVAADALNPQNRVLVAAGTVFGEILLWSAAIIPSSPGICGLTNPKTHYRLLGHEGSIFGVNISPKFHGDKCYLASCSDDRTIRIWDISQFESSPSIPDGIEIKKTGFGHELAQGATYRLHSGKHIWSFALDFERGLLATGGADGKIGLVHYRDDQESREEAWGMDSVLTQIGNSREESDEPNHRVKKAHDVFKEYAALDNDRFAATTTLGRVLTYTLSQKRWDILGQWAGLNGWSILATWGDSGLIVLGDQYGQVGVLDTVSKQEWWWRSMAGENGKVAGVFLGRVGTGALSPTIFSLHSFKMDHSKSPSVLIDRETLPLQSPARAGETKFLVTSLAIGQQTNHLFLGSRTGALGIYDLSSTVRPLCALSHTLVHPTDAITTILPLKSGILTTSRNGEYSHLSISPPPSIRLTKTHTQKPSLVIEGAKGLDNLTLWGFRGKNFTIINQPSQHEVHSVDCGGAHRSWAHRLNKYFVWTKAGKAHLAHTYPRRKLLQSGLHGREIKSIATHGDLIATGAEDTLLHLSTLSPSSGQLCPGAVVGTHTTGIHALQFTPSGQYLFSAGGAGELLAWRVRSANEIALGGTCEGWSDLRVEGFDLLPIEGEGGGGEGGVLLAIGYSDSTIRFYHFSTNTGTFNLVMKGAYKTCCILHIKFLPSNDGILVAGTDGYLSIYPLSDPLSPTSLPLPLPLPPKSIEKRVHQSSIKALKVAAGANGIYVYTGGDDCAFGVTRIDTKNGVAESWIVPRAHASAVTAVLCVGRHILTAGVDQQVKLWKVNEGEEGITVEMRERHESAVADISAAEIVGAKVVIVGVGVDVWETSDGL</sequence>